<dbReference type="PATRIC" id="fig|160488.4.peg.325"/>
<dbReference type="AlphaFoldDB" id="Q88R34"/>
<organism evidence="1 2">
    <name type="scientific">Pseudomonas putida (strain ATCC 47054 / DSM 6125 / CFBP 8728 / NCIMB 11950 / KT2440)</name>
    <dbReference type="NCBI Taxonomy" id="160488"/>
    <lineage>
        <taxon>Bacteria</taxon>
        <taxon>Pseudomonadati</taxon>
        <taxon>Pseudomonadota</taxon>
        <taxon>Gammaproteobacteria</taxon>
        <taxon>Pseudomonadales</taxon>
        <taxon>Pseudomonadaceae</taxon>
        <taxon>Pseudomonas</taxon>
    </lineage>
</organism>
<dbReference type="KEGG" id="ppu:PP_0300"/>
<evidence type="ECO:0000313" key="1">
    <source>
        <dbReference type="EMBL" id="AAN65931.1"/>
    </source>
</evidence>
<name>Q88R34_PSEPK</name>
<dbReference type="PaxDb" id="160488-PP_0300"/>
<reference evidence="1 2" key="2">
    <citation type="journal article" date="2016" name="Environ. Microbiol.">
        <title>The revisited genome of Pseudomonas putida KT2440 enlightens its value as a robust metabolic chassis.</title>
        <authorList>
            <person name="Belda E."/>
            <person name="van Heck R.G."/>
            <person name="Lopez-Sanchez M.J."/>
            <person name="Cruveiller S."/>
            <person name="Barbe V."/>
            <person name="Fraser C."/>
            <person name="Klenk H.P."/>
            <person name="Petersen J."/>
            <person name="Morgat A."/>
            <person name="Nikel P.I."/>
            <person name="Vallenet D."/>
            <person name="Rouy Z."/>
            <person name="Sekowska A."/>
            <person name="Martins Dos Santos V.A."/>
            <person name="de Lorenzo V."/>
            <person name="Danchin A."/>
            <person name="Medigue C."/>
        </authorList>
    </citation>
    <scope>NUCLEOTIDE SEQUENCE [LARGE SCALE GENOMIC DNA]</scope>
    <source>
        <strain evidence="2">ATCC 47054 / DSM 6125 / CFBP 8728 / NCIMB 11950 / KT2440</strain>
    </source>
</reference>
<dbReference type="SMR" id="Q88R34"/>
<sequence>MNMNREQLKFCLLGAVFLFGGCTASDPRTHLDSSADTLFQITPDQNHAALERQSGTDQYLKLLLNVAEDAEVKEVQVKPGLVSKDTATLSMPLTDGRTVSFKLSRSDSVASGMVGWVGDMPSNRRQLYPSPAEIDMDPLNWVSLVSDGNLVVGDIRVDGQLYRLTAVGKGQQVLVKVDESKLPPEAAPIPVPVQAQEKTRSLSTSQSRKSTIRVLFVTTHQSRAMFPNYKIELAQALQNANQYLINSKVDAVYELSDIYDSDYDETGKSPQTQLSDMKADKPFGAKIHIEREKGRADLVSMLSTFSIYCGIANLTASVERAFSAISCFGSLGHELGHNMGAGHKDEAPVASLPPYAYGYQHTAPNFHTQMRTSNGAIPYHSNPRLQYQGVPMGTVDKNDVARTFNENRDTVANFYPDPAHRVRLWLYGANRGCFIDLKPGEQALLSWFTECKDNDVNPVRVEVKDFYSGSTPRKLCFANIFYTVNSCYTGSNFSGDFVITSVHTGGGKPEGFKFTRRLIGPVYRVSYE</sequence>
<dbReference type="BioCyc" id="PPUT160488:G1G01-332-MONOMER"/>
<dbReference type="OrthoDB" id="3976083at2"/>
<keyword evidence="2" id="KW-1185">Reference proteome</keyword>
<evidence type="ECO:0000313" key="2">
    <source>
        <dbReference type="Proteomes" id="UP000000556"/>
    </source>
</evidence>
<dbReference type="PROSITE" id="PS51257">
    <property type="entry name" value="PROKAR_LIPOPROTEIN"/>
    <property type="match status" value="1"/>
</dbReference>
<reference evidence="1 2" key="1">
    <citation type="journal article" date="2002" name="Environ. Microbiol.">
        <title>Complete genome sequence and comparative analysis of the metabolically versatile Pseudomonas putida KT2440.</title>
        <authorList>
            <person name="Nelson K.E."/>
            <person name="Weinel C."/>
            <person name="Paulsen I.T."/>
            <person name="Dodson R.J."/>
            <person name="Hilbert H."/>
            <person name="Martins dos Santos V.A."/>
            <person name="Fouts D.E."/>
            <person name="Gill S.R."/>
            <person name="Pop M."/>
            <person name="Holmes M."/>
            <person name="Brinkac L."/>
            <person name="Beanan M."/>
            <person name="DeBoy R.T."/>
            <person name="Daugherty S."/>
            <person name="Kolonay J."/>
            <person name="Madupu R."/>
            <person name="Nelson W."/>
            <person name="White O."/>
            <person name="Peterson J."/>
            <person name="Khouri H."/>
            <person name="Hance I."/>
            <person name="Chris Lee P."/>
            <person name="Holtzapple E."/>
            <person name="Scanlan D."/>
            <person name="Tran K."/>
            <person name="Moazzez A."/>
            <person name="Utterback T."/>
            <person name="Rizzo M."/>
            <person name="Lee K."/>
            <person name="Kosack D."/>
            <person name="Moestl D."/>
            <person name="Wedler H."/>
            <person name="Lauber J."/>
            <person name="Stjepandic D."/>
            <person name="Hoheisel J."/>
            <person name="Straetz M."/>
            <person name="Heim S."/>
            <person name="Kiewitz C."/>
            <person name="Eisen J.A."/>
            <person name="Timmis K.N."/>
            <person name="Dusterhoft A."/>
            <person name="Tummler B."/>
            <person name="Fraser C.M."/>
        </authorList>
    </citation>
    <scope>NUCLEOTIDE SEQUENCE [LARGE SCALE GENOMIC DNA]</scope>
    <source>
        <strain evidence="2">ATCC 47054 / DSM 6125 / CFBP 8728 / NCIMB 11950 / KT2440</strain>
    </source>
</reference>
<accession>Q88R34</accession>
<gene>
    <name evidence="1" type="ordered locus">PP_0300</name>
</gene>
<dbReference type="HOGENOM" id="CLU_028109_0_0_6"/>
<dbReference type="EMBL" id="AE015451">
    <property type="protein sequence ID" value="AAN65931.1"/>
    <property type="molecule type" value="Genomic_DNA"/>
</dbReference>
<dbReference type="STRING" id="160488.PP_0300"/>
<dbReference type="eggNOG" id="COG3291">
    <property type="taxonomic scope" value="Bacteria"/>
</dbReference>
<protein>
    <submittedName>
        <fullName evidence="1">Metallopeptidase</fullName>
    </submittedName>
</protein>
<dbReference type="Proteomes" id="UP000000556">
    <property type="component" value="Chromosome"/>
</dbReference>
<dbReference type="Pfam" id="PF13582">
    <property type="entry name" value="Reprolysin_3"/>
    <property type="match status" value="1"/>
</dbReference>
<proteinExistence type="predicted"/>
<dbReference type="DNASU" id="1043990"/>